<dbReference type="PROSITE" id="PS51263">
    <property type="entry name" value="ADF_H"/>
    <property type="match status" value="1"/>
</dbReference>
<dbReference type="GO" id="GO:0015629">
    <property type="term" value="C:actin cytoskeleton"/>
    <property type="evidence" value="ECO:0007669"/>
    <property type="project" value="InterPro"/>
</dbReference>
<dbReference type="CDD" id="cd11286">
    <property type="entry name" value="ADF_cofilin_like"/>
    <property type="match status" value="1"/>
</dbReference>
<evidence type="ECO:0000256" key="3">
    <source>
        <dbReference type="ARBA" id="ARBA00015630"/>
    </source>
</evidence>
<dbReference type="AlphaFoldDB" id="A0A015J346"/>
<dbReference type="STRING" id="1432141.A0A015J346"/>
<evidence type="ECO:0000256" key="1">
    <source>
        <dbReference type="ARBA" id="ARBA00004109"/>
    </source>
</evidence>
<dbReference type="PANTHER" id="PTHR11913">
    <property type="entry name" value="COFILIN-RELATED"/>
    <property type="match status" value="1"/>
</dbReference>
<evidence type="ECO:0000313" key="7">
    <source>
        <dbReference type="EMBL" id="EXX63922.1"/>
    </source>
</evidence>
<dbReference type="OMA" id="ITFYSWS"/>
<comment type="caution">
    <text evidence="7">The sequence shown here is derived from an EMBL/GenBank/DDBJ whole genome shotgun (WGS) entry which is preliminary data.</text>
</comment>
<dbReference type="InterPro" id="IPR002108">
    <property type="entry name" value="ADF-H"/>
</dbReference>
<evidence type="ECO:0000259" key="6">
    <source>
        <dbReference type="PROSITE" id="PS51263"/>
    </source>
</evidence>
<evidence type="ECO:0000313" key="8">
    <source>
        <dbReference type="Proteomes" id="UP000022910"/>
    </source>
</evidence>
<gene>
    <name evidence="7" type="ORF">RirG_147750</name>
</gene>
<keyword evidence="4" id="KW-0009">Actin-binding</keyword>
<dbReference type="SMART" id="SM00102">
    <property type="entry name" value="ADF"/>
    <property type="match status" value="1"/>
</dbReference>
<evidence type="ECO:0000256" key="2">
    <source>
        <dbReference type="ARBA" id="ARBA00006844"/>
    </source>
</evidence>
<dbReference type="Gene3D" id="3.40.20.10">
    <property type="entry name" value="Severin"/>
    <property type="match status" value="1"/>
</dbReference>
<keyword evidence="8" id="KW-1185">Reference proteome</keyword>
<dbReference type="Pfam" id="PF00241">
    <property type="entry name" value="Cofilin_ADF"/>
    <property type="match status" value="1"/>
</dbReference>
<dbReference type="InterPro" id="IPR017904">
    <property type="entry name" value="ADF/Cofilin"/>
</dbReference>
<dbReference type="EMBL" id="JEMT01023730">
    <property type="protein sequence ID" value="EXX63922.1"/>
    <property type="molecule type" value="Genomic_DNA"/>
</dbReference>
<comment type="similarity">
    <text evidence="2">Belongs to the actin-binding proteins ADF family.</text>
</comment>
<accession>A0A015J346</accession>
<dbReference type="Proteomes" id="UP000022910">
    <property type="component" value="Unassembled WGS sequence"/>
</dbReference>
<dbReference type="SMR" id="A0A015J346"/>
<evidence type="ECO:0000256" key="4">
    <source>
        <dbReference type="ARBA" id="ARBA00023203"/>
    </source>
</evidence>
<feature type="domain" description="ADF-H" evidence="6">
    <location>
        <begin position="4"/>
        <end position="137"/>
    </location>
</feature>
<dbReference type="GO" id="GO:0016363">
    <property type="term" value="C:nuclear matrix"/>
    <property type="evidence" value="ECO:0007669"/>
    <property type="project" value="UniProtKB-SubCell"/>
</dbReference>
<dbReference type="OrthoDB" id="10249245at2759"/>
<dbReference type="InterPro" id="IPR029006">
    <property type="entry name" value="ADF-H/Gelsolin-like_dom_sf"/>
</dbReference>
<dbReference type="GO" id="GO:0003779">
    <property type="term" value="F:actin binding"/>
    <property type="evidence" value="ECO:0007669"/>
    <property type="project" value="UniProtKB-KW"/>
</dbReference>
<sequence length="140" mass="15978">MSSSSGVDLSEECLEFFQDLKLKKKYKYILYKLDDSYKSIVLEKAVEEATYDDFVSELTSSGPRYAVYDFDYEKPGEGQRSKIAFYSWIPDDSKVKDKMLYASSKDAIRKRLVGVAIEIQGTDLSEVSYEAVLEKASRSN</sequence>
<reference evidence="7 8" key="1">
    <citation type="submission" date="2014-02" db="EMBL/GenBank/DDBJ databases">
        <title>Single nucleus genome sequencing reveals high similarity among nuclei of an endomycorrhizal fungus.</title>
        <authorList>
            <person name="Lin K."/>
            <person name="Geurts R."/>
            <person name="Zhang Z."/>
            <person name="Limpens E."/>
            <person name="Saunders D.G."/>
            <person name="Mu D."/>
            <person name="Pang E."/>
            <person name="Cao H."/>
            <person name="Cha H."/>
            <person name="Lin T."/>
            <person name="Zhou Q."/>
            <person name="Shang Y."/>
            <person name="Li Y."/>
            <person name="Ivanov S."/>
            <person name="Sharma T."/>
            <person name="Velzen R.V."/>
            <person name="Ruijter N.D."/>
            <person name="Aanen D.K."/>
            <person name="Win J."/>
            <person name="Kamoun S."/>
            <person name="Bisseling T."/>
            <person name="Huang S."/>
        </authorList>
    </citation>
    <scope>NUCLEOTIDE SEQUENCE [LARGE SCALE GENOMIC DNA]</scope>
    <source>
        <strain evidence="8">DAOM197198w</strain>
    </source>
</reference>
<name>A0A015J346_RHIIW</name>
<proteinExistence type="inferred from homology"/>
<evidence type="ECO:0000256" key="5">
    <source>
        <dbReference type="ARBA" id="ARBA00032427"/>
    </source>
</evidence>
<organism evidence="7 8">
    <name type="scientific">Rhizophagus irregularis (strain DAOM 197198w)</name>
    <name type="common">Glomus intraradices</name>
    <dbReference type="NCBI Taxonomy" id="1432141"/>
    <lineage>
        <taxon>Eukaryota</taxon>
        <taxon>Fungi</taxon>
        <taxon>Fungi incertae sedis</taxon>
        <taxon>Mucoromycota</taxon>
        <taxon>Glomeromycotina</taxon>
        <taxon>Glomeromycetes</taxon>
        <taxon>Glomerales</taxon>
        <taxon>Glomeraceae</taxon>
        <taxon>Rhizophagus</taxon>
    </lineage>
</organism>
<protein>
    <recommendedName>
        <fullName evidence="3">Cofilin</fullName>
    </recommendedName>
    <alternativeName>
        <fullName evidence="5">Actin-depolymerizing factor 1</fullName>
    </alternativeName>
</protein>
<dbReference type="GO" id="GO:0030042">
    <property type="term" value="P:actin filament depolymerization"/>
    <property type="evidence" value="ECO:0007669"/>
    <property type="project" value="InterPro"/>
</dbReference>
<dbReference type="SUPFAM" id="SSF55753">
    <property type="entry name" value="Actin depolymerizing proteins"/>
    <property type="match status" value="1"/>
</dbReference>
<comment type="subcellular location">
    <subcellularLocation>
        <location evidence="1">Nucleus matrix</location>
    </subcellularLocation>
</comment>
<dbReference type="HOGENOM" id="CLU_094004_3_2_1"/>